<keyword evidence="1" id="KW-1133">Transmembrane helix</keyword>
<evidence type="ECO:0000313" key="2">
    <source>
        <dbReference type="EMBL" id="TPP55896.1"/>
    </source>
</evidence>
<gene>
    <name evidence="2" type="ORF">FGIG_06950</name>
</gene>
<organism evidence="2 3">
    <name type="scientific">Fasciola gigantica</name>
    <name type="common">Giant liver fluke</name>
    <dbReference type="NCBI Taxonomy" id="46835"/>
    <lineage>
        <taxon>Eukaryota</taxon>
        <taxon>Metazoa</taxon>
        <taxon>Spiralia</taxon>
        <taxon>Lophotrochozoa</taxon>
        <taxon>Platyhelminthes</taxon>
        <taxon>Trematoda</taxon>
        <taxon>Digenea</taxon>
        <taxon>Plagiorchiida</taxon>
        <taxon>Echinostomata</taxon>
        <taxon>Echinostomatoidea</taxon>
        <taxon>Fasciolidae</taxon>
        <taxon>Fasciola</taxon>
    </lineage>
</organism>
<feature type="transmembrane region" description="Helical" evidence="1">
    <location>
        <begin position="116"/>
        <end position="139"/>
    </location>
</feature>
<feature type="transmembrane region" description="Helical" evidence="1">
    <location>
        <begin position="12"/>
        <end position="36"/>
    </location>
</feature>
<accession>A0A504Y5R0</accession>
<feature type="transmembrane region" description="Helical" evidence="1">
    <location>
        <begin position="86"/>
        <end position="109"/>
    </location>
</feature>
<evidence type="ECO:0000256" key="1">
    <source>
        <dbReference type="SAM" id="Phobius"/>
    </source>
</evidence>
<proteinExistence type="predicted"/>
<sequence>MPERKPKIKDNISPLDVVFLISVTISIIMSILALALEPGLQHCFGFQMHDSVVTMEKCTGFLVLVITMNHIYSNATQSGRAQGGTAMAVIAMLFLFTMFIMEVVVFFTCRTRYKGFLIGLITLGCFSTVLFILGAVLNYDRTPHFGAWLIAACCLSFISSIITVIDHFTDTVYG</sequence>
<comment type="caution">
    <text evidence="2">The sequence shown here is derived from an EMBL/GenBank/DDBJ whole genome shotgun (WGS) entry which is preliminary data.</text>
</comment>
<protein>
    <submittedName>
        <fullName evidence="2">Uncharacterized protein</fullName>
    </submittedName>
</protein>
<dbReference type="EMBL" id="SUNJ01015243">
    <property type="protein sequence ID" value="TPP55896.1"/>
    <property type="molecule type" value="Genomic_DNA"/>
</dbReference>
<dbReference type="OrthoDB" id="10466607at2759"/>
<reference evidence="2 3" key="1">
    <citation type="submission" date="2019-04" db="EMBL/GenBank/DDBJ databases">
        <title>Annotation for the trematode Fasciola gigantica.</title>
        <authorList>
            <person name="Choi Y.-J."/>
        </authorList>
    </citation>
    <scope>NUCLEOTIDE SEQUENCE [LARGE SCALE GENOMIC DNA]</scope>
    <source>
        <strain evidence="2">Uganda_cow_1</strain>
    </source>
</reference>
<keyword evidence="1" id="KW-0812">Transmembrane</keyword>
<name>A0A504Y5R0_FASGI</name>
<keyword evidence="1" id="KW-0472">Membrane</keyword>
<feature type="transmembrane region" description="Helical" evidence="1">
    <location>
        <begin position="145"/>
        <end position="165"/>
    </location>
</feature>
<dbReference type="AlphaFoldDB" id="A0A504Y5R0"/>
<dbReference type="Proteomes" id="UP000316759">
    <property type="component" value="Unassembled WGS sequence"/>
</dbReference>
<keyword evidence="3" id="KW-1185">Reference proteome</keyword>
<evidence type="ECO:0000313" key="3">
    <source>
        <dbReference type="Proteomes" id="UP000316759"/>
    </source>
</evidence>